<evidence type="ECO:0000259" key="9">
    <source>
        <dbReference type="SMART" id="SM00382"/>
    </source>
</evidence>
<dbReference type="Proteomes" id="UP000316252">
    <property type="component" value="Unassembled WGS sequence"/>
</dbReference>
<evidence type="ECO:0000256" key="1">
    <source>
        <dbReference type="ARBA" id="ARBA00004202"/>
    </source>
</evidence>
<accession>A0A506Y317</accession>
<dbReference type="Pfam" id="PF13476">
    <property type="entry name" value="AAA_23"/>
    <property type="match status" value="1"/>
</dbReference>
<dbReference type="GO" id="GO:0016887">
    <property type="term" value="F:ATP hydrolysis activity"/>
    <property type="evidence" value="ECO:0007669"/>
    <property type="project" value="InterPro"/>
</dbReference>
<keyword evidence="4" id="KW-0410">Iron transport</keyword>
<evidence type="ECO:0000313" key="11">
    <source>
        <dbReference type="Proteomes" id="UP000316252"/>
    </source>
</evidence>
<keyword evidence="2" id="KW-0813">Transport</keyword>
<dbReference type="SUPFAM" id="SSF52540">
    <property type="entry name" value="P-loop containing nucleoside triphosphate hydrolases"/>
    <property type="match status" value="1"/>
</dbReference>
<feature type="domain" description="AAA+ ATPase" evidence="9">
    <location>
        <begin position="141"/>
        <end position="311"/>
    </location>
</feature>
<gene>
    <name evidence="10" type="ORF">FJ657_11690</name>
</gene>
<feature type="region of interest" description="Disordered" evidence="8">
    <location>
        <begin position="1"/>
        <end position="22"/>
    </location>
</feature>
<dbReference type="AlphaFoldDB" id="A0A506Y317"/>
<dbReference type="GO" id="GO:0006302">
    <property type="term" value="P:double-strand break repair"/>
    <property type="evidence" value="ECO:0007669"/>
    <property type="project" value="InterPro"/>
</dbReference>
<evidence type="ECO:0000313" key="10">
    <source>
        <dbReference type="EMBL" id="TPW76425.1"/>
    </source>
</evidence>
<keyword evidence="5" id="KW-0408">Iron</keyword>
<evidence type="ECO:0000256" key="4">
    <source>
        <dbReference type="ARBA" id="ARBA00022496"/>
    </source>
</evidence>
<evidence type="ECO:0000256" key="5">
    <source>
        <dbReference type="ARBA" id="ARBA00023004"/>
    </source>
</evidence>
<comment type="subcellular location">
    <subcellularLocation>
        <location evidence="1">Cell membrane</location>
        <topology evidence="1">Peripheral membrane protein</topology>
    </subcellularLocation>
</comment>
<keyword evidence="3" id="KW-1003">Cell membrane</keyword>
<dbReference type="GO" id="GO:0005886">
    <property type="term" value="C:plasma membrane"/>
    <property type="evidence" value="ECO:0007669"/>
    <property type="project" value="UniProtKB-SubCell"/>
</dbReference>
<dbReference type="Gene3D" id="3.40.50.300">
    <property type="entry name" value="P-loop containing nucleotide triphosphate hydrolases"/>
    <property type="match status" value="2"/>
</dbReference>
<reference evidence="10 11" key="1">
    <citation type="submission" date="2019-06" db="EMBL/GenBank/DDBJ databases">
        <authorList>
            <person name="Li F."/>
        </authorList>
    </citation>
    <scope>NUCLEOTIDE SEQUENCE [LARGE SCALE GENOMIC DNA]</scope>
    <source>
        <strain evidence="10 11">10F1D-1</strain>
    </source>
</reference>
<sequence length="336" mass="36589">MDRVDPDLQPVEVPRGRRAQRRARSALARAAGLLCRARVPDHRHVPRRHLLRQGHRLPGARHLPALRVDVPARAAPGVLRPEPPRLGRAADAARRLRGGAALTRALPIRRVEAHPLAPLDRATWPATLPAVRQVLDEGLDLGPVTVVVGENGAGKSTLIEAIATAFGLNAEGGSTGAQSATRRTESELGEHLQLVRGAGSSRRGFFLRAETMHGFFSYLEDVGFDSGLHRRSHGESFLELVTERSRIQGLWLLDEPESALSLSSCLALLGQLRDLVAGGSQVVLSTHSPVLAAFPGADILEVGDWGLRPSDYDDLDLVRTWRGFLDAPERYPRHLD</sequence>
<proteinExistence type="predicted"/>
<evidence type="ECO:0000256" key="8">
    <source>
        <dbReference type="SAM" id="MobiDB-lite"/>
    </source>
</evidence>
<dbReference type="InterPro" id="IPR027417">
    <property type="entry name" value="P-loop_NTPase"/>
</dbReference>
<dbReference type="PANTHER" id="PTHR42771">
    <property type="entry name" value="IRON(3+)-HYDROXAMATE IMPORT ATP-BINDING PROTEIN FHUC"/>
    <property type="match status" value="1"/>
</dbReference>
<evidence type="ECO:0000256" key="7">
    <source>
        <dbReference type="ARBA" id="ARBA00023136"/>
    </source>
</evidence>
<evidence type="ECO:0000256" key="2">
    <source>
        <dbReference type="ARBA" id="ARBA00022448"/>
    </source>
</evidence>
<evidence type="ECO:0000256" key="3">
    <source>
        <dbReference type="ARBA" id="ARBA00022475"/>
    </source>
</evidence>
<protein>
    <submittedName>
        <fullName evidence="10">AAA family ATPase</fullName>
    </submittedName>
</protein>
<dbReference type="PANTHER" id="PTHR42771:SF2">
    <property type="entry name" value="IRON(3+)-HYDROXAMATE IMPORT ATP-BINDING PROTEIN FHUC"/>
    <property type="match status" value="1"/>
</dbReference>
<name>A0A506Y317_9MICO</name>
<dbReference type="SMART" id="SM00382">
    <property type="entry name" value="AAA"/>
    <property type="match status" value="1"/>
</dbReference>
<dbReference type="GO" id="GO:0006826">
    <property type="term" value="P:iron ion transport"/>
    <property type="evidence" value="ECO:0007669"/>
    <property type="project" value="UniProtKB-KW"/>
</dbReference>
<dbReference type="InterPro" id="IPR003593">
    <property type="entry name" value="AAA+_ATPase"/>
</dbReference>
<comment type="caution">
    <text evidence="10">The sequence shown here is derived from an EMBL/GenBank/DDBJ whole genome shotgun (WGS) entry which is preliminary data.</text>
</comment>
<dbReference type="OrthoDB" id="9784297at2"/>
<organism evidence="10 11">
    <name type="scientific">Schumannella soli</name>
    <dbReference type="NCBI Taxonomy" id="2590779"/>
    <lineage>
        <taxon>Bacteria</taxon>
        <taxon>Bacillati</taxon>
        <taxon>Actinomycetota</taxon>
        <taxon>Actinomycetes</taxon>
        <taxon>Micrococcales</taxon>
        <taxon>Microbacteriaceae</taxon>
        <taxon>Schumannella</taxon>
    </lineage>
</organism>
<keyword evidence="6" id="KW-0406">Ion transport</keyword>
<evidence type="ECO:0000256" key="6">
    <source>
        <dbReference type="ARBA" id="ARBA00023065"/>
    </source>
</evidence>
<dbReference type="EMBL" id="VHQG01000002">
    <property type="protein sequence ID" value="TPW76425.1"/>
    <property type="molecule type" value="Genomic_DNA"/>
</dbReference>
<dbReference type="InterPro" id="IPR051535">
    <property type="entry name" value="Siderophore_ABC-ATPase"/>
</dbReference>
<dbReference type="InterPro" id="IPR038729">
    <property type="entry name" value="Rad50/SbcC_AAA"/>
</dbReference>
<keyword evidence="7" id="KW-0472">Membrane</keyword>
<keyword evidence="11" id="KW-1185">Reference proteome</keyword>